<comment type="caution">
    <text evidence="2">The sequence shown here is derived from an EMBL/GenBank/DDBJ whole genome shotgun (WGS) entry which is preliminary data.</text>
</comment>
<proteinExistence type="predicted"/>
<dbReference type="Pfam" id="PF17128">
    <property type="entry name" value="DUF5107"/>
    <property type="match status" value="1"/>
</dbReference>
<gene>
    <name evidence="2" type="ORF">E7027_05815</name>
</gene>
<dbReference type="InterPro" id="IPR011013">
    <property type="entry name" value="Gal_mutarotase_sf_dom"/>
</dbReference>
<accession>A0A928DQK2</accession>
<dbReference type="Gene3D" id="2.70.98.10">
    <property type="match status" value="1"/>
</dbReference>
<evidence type="ECO:0000313" key="3">
    <source>
        <dbReference type="Proteomes" id="UP000725649"/>
    </source>
</evidence>
<dbReference type="GO" id="GO:0003824">
    <property type="term" value="F:catalytic activity"/>
    <property type="evidence" value="ECO:0007669"/>
    <property type="project" value="InterPro"/>
</dbReference>
<dbReference type="InterPro" id="IPR014718">
    <property type="entry name" value="GH-type_carb-bd"/>
</dbReference>
<reference evidence="2" key="1">
    <citation type="submission" date="2019-04" db="EMBL/GenBank/DDBJ databases">
        <title>Evolution of Biomass-Degrading Anaerobic Consortia Revealed by Metagenomics.</title>
        <authorList>
            <person name="Peng X."/>
        </authorList>
    </citation>
    <scope>NUCLEOTIDE SEQUENCE</scope>
    <source>
        <strain evidence="2">SIG66</strain>
    </source>
</reference>
<dbReference type="Proteomes" id="UP000725649">
    <property type="component" value="Unassembled WGS sequence"/>
</dbReference>
<dbReference type="GO" id="GO:0005975">
    <property type="term" value="P:carbohydrate metabolic process"/>
    <property type="evidence" value="ECO:0007669"/>
    <property type="project" value="InterPro"/>
</dbReference>
<evidence type="ECO:0000313" key="2">
    <source>
        <dbReference type="EMBL" id="MBE6421620.1"/>
    </source>
</evidence>
<sequence length="312" mass="35516">MPTNTYKGLRSYELENDVIKITFLPDYACKIASLVHKKTGREFLFQAKEETLRLPPYAAPFSQYDSSGFDEVFPSIDECPYPDGSFKGILIPDHGEVWAMKWQTVFSPENSQVKAVVQSQKLPYIFSRTVTLKDNQVFFEYCVQNTAEEDFKFIWTPHCLLACSPATRLLIPKNLTQVMTVEHSSRHLGPWGTRHPYPVTQDENGQPFDLAATEPASAQTCEKFYFTSPNSEGWCGIEHTDSGEQLIYQYDAEKVPYLGVWKTQGGYRGDYNIALEPCTGIYDDLYAANKIRRVAVVGPKGSYTWKFSMKIL</sequence>
<protein>
    <submittedName>
        <fullName evidence="2">DUF5107 domain-containing protein</fullName>
    </submittedName>
</protein>
<dbReference type="AlphaFoldDB" id="A0A928DQK2"/>
<dbReference type="SUPFAM" id="SSF74650">
    <property type="entry name" value="Galactose mutarotase-like"/>
    <property type="match status" value="1"/>
</dbReference>
<feature type="domain" description="DUF5107" evidence="1">
    <location>
        <begin position="12"/>
        <end position="48"/>
    </location>
</feature>
<evidence type="ECO:0000259" key="1">
    <source>
        <dbReference type="Pfam" id="PF17128"/>
    </source>
</evidence>
<name>A0A928DQK2_9BACT</name>
<dbReference type="GO" id="GO:0030246">
    <property type="term" value="F:carbohydrate binding"/>
    <property type="evidence" value="ECO:0007669"/>
    <property type="project" value="InterPro"/>
</dbReference>
<organism evidence="2 3">
    <name type="scientific">Candidatus Avelusimicrobium gallicola</name>
    <dbReference type="NCBI Taxonomy" id="2562704"/>
    <lineage>
        <taxon>Bacteria</taxon>
        <taxon>Pseudomonadati</taxon>
        <taxon>Elusimicrobiota</taxon>
        <taxon>Elusimicrobia</taxon>
        <taxon>Elusimicrobiales</taxon>
        <taxon>Elusimicrobiaceae</taxon>
        <taxon>Candidatus Avelusimicrobium</taxon>
    </lineage>
</organism>
<dbReference type="EMBL" id="SUVG01000006">
    <property type="protein sequence ID" value="MBE6421620.1"/>
    <property type="molecule type" value="Genomic_DNA"/>
</dbReference>
<dbReference type="InterPro" id="IPR033396">
    <property type="entry name" value="DUF5107"/>
</dbReference>